<dbReference type="SUPFAM" id="SSF56112">
    <property type="entry name" value="Protein kinase-like (PK-like)"/>
    <property type="match status" value="1"/>
</dbReference>
<keyword evidence="1" id="KW-0418">Kinase</keyword>
<dbReference type="GO" id="GO:0005856">
    <property type="term" value="C:cytoskeleton"/>
    <property type="evidence" value="ECO:0007669"/>
    <property type="project" value="TreeGrafter"/>
</dbReference>
<comment type="caution">
    <text evidence="1">The sequence shown here is derived from an EMBL/GenBank/DDBJ whole genome shotgun (WGS) entry which is preliminary data.</text>
</comment>
<keyword evidence="2" id="KW-1185">Reference proteome</keyword>
<dbReference type="PANTHER" id="PTHR22988">
    <property type="entry name" value="MYOTONIC DYSTROPHY S/T KINASE-RELATED"/>
    <property type="match status" value="1"/>
</dbReference>
<dbReference type="GO" id="GO:0005737">
    <property type="term" value="C:cytoplasm"/>
    <property type="evidence" value="ECO:0007669"/>
    <property type="project" value="TreeGrafter"/>
</dbReference>
<gene>
    <name evidence="1" type="primary">gek_1</name>
    <name evidence="1" type="ORF">AVEN_88877_1</name>
</gene>
<accession>A0A4Y2V035</accession>
<feature type="non-terminal residue" evidence="1">
    <location>
        <position position="152"/>
    </location>
</feature>
<reference evidence="1 2" key="1">
    <citation type="journal article" date="2019" name="Sci. Rep.">
        <title>Orb-weaving spider Araneus ventricosus genome elucidates the spidroin gene catalogue.</title>
        <authorList>
            <person name="Kono N."/>
            <person name="Nakamura H."/>
            <person name="Ohtoshi R."/>
            <person name="Moran D.A.P."/>
            <person name="Shinohara A."/>
            <person name="Yoshida Y."/>
            <person name="Fujiwara M."/>
            <person name="Mori M."/>
            <person name="Tomita M."/>
            <person name="Arakawa K."/>
        </authorList>
    </citation>
    <scope>NUCLEOTIDE SEQUENCE [LARGE SCALE GENOMIC DNA]</scope>
</reference>
<dbReference type="GO" id="GO:0031032">
    <property type="term" value="P:actomyosin structure organization"/>
    <property type="evidence" value="ECO:0007669"/>
    <property type="project" value="TreeGrafter"/>
</dbReference>
<dbReference type="InterPro" id="IPR011009">
    <property type="entry name" value="Kinase-like_dom_sf"/>
</dbReference>
<dbReference type="Proteomes" id="UP000499080">
    <property type="component" value="Unassembled WGS sequence"/>
</dbReference>
<dbReference type="Gene3D" id="3.30.200.20">
    <property type="entry name" value="Phosphorylase Kinase, domain 1"/>
    <property type="match status" value="1"/>
</dbReference>
<sequence>MGVLPVENFLLVRKKGNSCFPSQNKVLSFAVTYGGRGALVWECMSASGLDNDPMHTALNVRLWCLYNCPQNLKTPPQSPDLNPIEHIWRELEVAVVKQRNTEKVYAMKILNKWEMLKRAETACFQEEREVLVYGDKRWITNLHYSFQDDVNL</sequence>
<evidence type="ECO:0000313" key="1">
    <source>
        <dbReference type="EMBL" id="GBO17270.1"/>
    </source>
</evidence>
<keyword evidence="1" id="KW-0808">Transferase</keyword>
<proteinExistence type="predicted"/>
<dbReference type="InterPro" id="IPR050839">
    <property type="entry name" value="Rho-assoc_Ser/Thr_Kinase"/>
</dbReference>
<name>A0A4Y2V035_ARAVE</name>
<dbReference type="OrthoDB" id="6413506at2759"/>
<dbReference type="PANTHER" id="PTHR22988:SF66">
    <property type="entry name" value="SERINE_THREONINE-PROTEIN KINASE GENGHIS KHAN"/>
    <property type="match status" value="1"/>
</dbReference>
<evidence type="ECO:0000313" key="2">
    <source>
        <dbReference type="Proteomes" id="UP000499080"/>
    </source>
</evidence>
<protein>
    <submittedName>
        <fullName evidence="1">Serine/threonine-protein kinase Genghis Khan</fullName>
    </submittedName>
</protein>
<dbReference type="GO" id="GO:0004674">
    <property type="term" value="F:protein serine/threonine kinase activity"/>
    <property type="evidence" value="ECO:0007669"/>
    <property type="project" value="TreeGrafter"/>
</dbReference>
<organism evidence="1 2">
    <name type="scientific">Araneus ventricosus</name>
    <name type="common">Orbweaver spider</name>
    <name type="synonym">Epeira ventricosa</name>
    <dbReference type="NCBI Taxonomy" id="182803"/>
    <lineage>
        <taxon>Eukaryota</taxon>
        <taxon>Metazoa</taxon>
        <taxon>Ecdysozoa</taxon>
        <taxon>Arthropoda</taxon>
        <taxon>Chelicerata</taxon>
        <taxon>Arachnida</taxon>
        <taxon>Araneae</taxon>
        <taxon>Araneomorphae</taxon>
        <taxon>Entelegynae</taxon>
        <taxon>Araneoidea</taxon>
        <taxon>Araneidae</taxon>
        <taxon>Araneus</taxon>
    </lineage>
</organism>
<dbReference type="AlphaFoldDB" id="A0A4Y2V035"/>
<dbReference type="EMBL" id="BGPR01041033">
    <property type="protein sequence ID" value="GBO17270.1"/>
    <property type="molecule type" value="Genomic_DNA"/>
</dbReference>